<proteinExistence type="predicted"/>
<dbReference type="AlphaFoldDB" id="A0A087DJI8"/>
<dbReference type="STRING" id="762211.BSTEL_0494"/>
<keyword evidence="2" id="KW-1185">Reference proteome</keyword>
<sequence length="271" mass="31091">MSSVSRGNDDEGRAVLALRYAQGFRPMRMMNHDAGLINARLGTDFHVYRFRRPRRMPDGEWDCRFQLPVLVYRYGEVAYTMHSPHRMFDVRYLRANVQRGRRSSTTRLHITYADPLALHVADIRITGIDMVPTFADVRNANLLIEDDDDTADGGTCMPWVCAVSERRCGLVFPLTYDTQLTCRSRRTDGMHRDVEIGVERSEPYRYGNPAAVSVYSRYPEGPDVVGDEEVLARLEEDSALLHRLVMMRESEGYGIVTQALVRLRAENRENV</sequence>
<gene>
    <name evidence="1" type="ORF">BSTEL_0494</name>
</gene>
<accession>A0A087DJI8</accession>
<dbReference type="Proteomes" id="UP000029004">
    <property type="component" value="Unassembled WGS sequence"/>
</dbReference>
<dbReference type="EMBL" id="JGZP01000016">
    <property type="protein sequence ID" value="KFI95688.1"/>
    <property type="molecule type" value="Genomic_DNA"/>
</dbReference>
<reference evidence="1 2" key="1">
    <citation type="submission" date="2014-03" db="EMBL/GenBank/DDBJ databases">
        <title>Genomics of Bifidobacteria.</title>
        <authorList>
            <person name="Ventura M."/>
            <person name="Milani C."/>
            <person name="Lugli G.A."/>
        </authorList>
    </citation>
    <scope>NUCLEOTIDE SEQUENCE [LARGE SCALE GENOMIC DNA]</scope>
    <source>
        <strain evidence="1 2">DSM 23968</strain>
    </source>
</reference>
<evidence type="ECO:0000313" key="2">
    <source>
        <dbReference type="Proteomes" id="UP000029004"/>
    </source>
</evidence>
<organism evidence="1 2">
    <name type="scientific">Bifidobacterium stellenboschense</name>
    <dbReference type="NCBI Taxonomy" id="762211"/>
    <lineage>
        <taxon>Bacteria</taxon>
        <taxon>Bacillati</taxon>
        <taxon>Actinomycetota</taxon>
        <taxon>Actinomycetes</taxon>
        <taxon>Bifidobacteriales</taxon>
        <taxon>Bifidobacteriaceae</taxon>
        <taxon>Bifidobacterium</taxon>
    </lineage>
</organism>
<evidence type="ECO:0000313" key="1">
    <source>
        <dbReference type="EMBL" id="KFI95688.1"/>
    </source>
</evidence>
<name>A0A087DJI8_9BIFI</name>
<protein>
    <submittedName>
        <fullName evidence="1">Uncharacterized protein</fullName>
    </submittedName>
</protein>
<comment type="caution">
    <text evidence="1">The sequence shown here is derived from an EMBL/GenBank/DDBJ whole genome shotgun (WGS) entry which is preliminary data.</text>
</comment>